<reference evidence="2" key="1">
    <citation type="submission" date="2023-03" db="EMBL/GenBank/DDBJ databases">
        <title>Massive genome expansion in bonnet fungi (Mycena s.s.) driven by repeated elements and novel gene families across ecological guilds.</title>
        <authorList>
            <consortium name="Lawrence Berkeley National Laboratory"/>
            <person name="Harder C.B."/>
            <person name="Miyauchi S."/>
            <person name="Viragh M."/>
            <person name="Kuo A."/>
            <person name="Thoen E."/>
            <person name="Andreopoulos B."/>
            <person name="Lu D."/>
            <person name="Skrede I."/>
            <person name="Drula E."/>
            <person name="Henrissat B."/>
            <person name="Morin E."/>
            <person name="Kohler A."/>
            <person name="Barry K."/>
            <person name="LaButti K."/>
            <person name="Morin E."/>
            <person name="Salamov A."/>
            <person name="Lipzen A."/>
            <person name="Mereny Z."/>
            <person name="Hegedus B."/>
            <person name="Baldrian P."/>
            <person name="Stursova M."/>
            <person name="Weitz H."/>
            <person name="Taylor A."/>
            <person name="Grigoriev I.V."/>
            <person name="Nagy L.G."/>
            <person name="Martin F."/>
            <person name="Kauserud H."/>
        </authorList>
    </citation>
    <scope>NUCLEOTIDE SEQUENCE</scope>
    <source>
        <strain evidence="2">9144</strain>
    </source>
</reference>
<comment type="caution">
    <text evidence="2">The sequence shown here is derived from an EMBL/GenBank/DDBJ whole genome shotgun (WGS) entry which is preliminary data.</text>
</comment>
<dbReference type="EMBL" id="JARJCW010000001">
    <property type="protein sequence ID" value="KAJ7230677.1"/>
    <property type="molecule type" value="Genomic_DNA"/>
</dbReference>
<sequence>MAWAVAGSRGHVGGEQGRLAFHPPMVNPILALLECQHVVIAEVVCVLRHVARTARGRKRERGWRDQSEHMWVVQEWVTQTQKGMARQQGGVGGGKRVVRRLWVAQEGEMGEEGGCMGGSVKHAGKKADRTDDQNPDIQPGPELGRFTGGGQIGQPDVRRTRMIISSAEWLRGCCLDHTGLKRSRSGVSGAGGVTPEASGVVGVSPEWKWMSWRMSGGESKGGVNPEK</sequence>
<protein>
    <submittedName>
        <fullName evidence="2">Uncharacterized protein</fullName>
    </submittedName>
</protein>
<evidence type="ECO:0000313" key="3">
    <source>
        <dbReference type="Proteomes" id="UP001219525"/>
    </source>
</evidence>
<gene>
    <name evidence="2" type="ORF">GGX14DRAFT_384588</name>
</gene>
<keyword evidence="3" id="KW-1185">Reference proteome</keyword>
<feature type="region of interest" description="Disordered" evidence="1">
    <location>
        <begin position="112"/>
        <end position="155"/>
    </location>
</feature>
<evidence type="ECO:0000313" key="2">
    <source>
        <dbReference type="EMBL" id="KAJ7230677.1"/>
    </source>
</evidence>
<proteinExistence type="predicted"/>
<dbReference type="AlphaFoldDB" id="A0AAD7E704"/>
<organism evidence="2 3">
    <name type="scientific">Mycena pura</name>
    <dbReference type="NCBI Taxonomy" id="153505"/>
    <lineage>
        <taxon>Eukaryota</taxon>
        <taxon>Fungi</taxon>
        <taxon>Dikarya</taxon>
        <taxon>Basidiomycota</taxon>
        <taxon>Agaricomycotina</taxon>
        <taxon>Agaricomycetes</taxon>
        <taxon>Agaricomycetidae</taxon>
        <taxon>Agaricales</taxon>
        <taxon>Marasmiineae</taxon>
        <taxon>Mycenaceae</taxon>
        <taxon>Mycena</taxon>
    </lineage>
</organism>
<evidence type="ECO:0000256" key="1">
    <source>
        <dbReference type="SAM" id="MobiDB-lite"/>
    </source>
</evidence>
<name>A0AAD7E704_9AGAR</name>
<accession>A0AAD7E704</accession>
<dbReference type="Proteomes" id="UP001219525">
    <property type="component" value="Unassembled WGS sequence"/>
</dbReference>